<comment type="subcellular location">
    <subcellularLocation>
        <location evidence="1">Cytoplasm</location>
    </subcellularLocation>
</comment>
<dbReference type="Proteomes" id="UP000830167">
    <property type="component" value="Chromosome"/>
</dbReference>
<evidence type="ECO:0000313" key="9">
    <source>
        <dbReference type="Proteomes" id="UP000830167"/>
    </source>
</evidence>
<feature type="repeat" description="TPR" evidence="6">
    <location>
        <begin position="349"/>
        <end position="382"/>
    </location>
</feature>
<dbReference type="SMART" id="SM00530">
    <property type="entry name" value="HTH_XRE"/>
    <property type="match status" value="1"/>
</dbReference>
<evidence type="ECO:0000259" key="7">
    <source>
        <dbReference type="PROSITE" id="PS50943"/>
    </source>
</evidence>
<keyword evidence="3" id="KW-0677">Repeat</keyword>
<dbReference type="Pfam" id="PF01381">
    <property type="entry name" value="HTH_3"/>
    <property type="match status" value="1"/>
</dbReference>
<evidence type="ECO:0000313" key="8">
    <source>
        <dbReference type="EMBL" id="UOF91439.1"/>
    </source>
</evidence>
<dbReference type="InterPro" id="IPR019734">
    <property type="entry name" value="TPR_rpt"/>
</dbReference>
<dbReference type="Gene3D" id="1.10.260.40">
    <property type="entry name" value="lambda repressor-like DNA-binding domains"/>
    <property type="match status" value="1"/>
</dbReference>
<dbReference type="InterPro" id="IPR001387">
    <property type="entry name" value="Cro/C1-type_HTH"/>
</dbReference>
<dbReference type="SMART" id="SM00028">
    <property type="entry name" value="TPR"/>
    <property type="match status" value="6"/>
</dbReference>
<dbReference type="CDD" id="cd00093">
    <property type="entry name" value="HTH_XRE"/>
    <property type="match status" value="1"/>
</dbReference>
<keyword evidence="2" id="KW-0963">Cytoplasm</keyword>
<dbReference type="EMBL" id="CP089291">
    <property type="protein sequence ID" value="UOF91439.1"/>
    <property type="molecule type" value="Genomic_DNA"/>
</dbReference>
<name>A0ABY4CMB6_9BACL</name>
<evidence type="ECO:0000256" key="6">
    <source>
        <dbReference type="PROSITE-ProRule" id="PRU00339"/>
    </source>
</evidence>
<organism evidence="8 9">
    <name type="scientific">Fodinisporobacter ferrooxydans</name>
    <dbReference type="NCBI Taxonomy" id="2901836"/>
    <lineage>
        <taxon>Bacteria</taxon>
        <taxon>Bacillati</taxon>
        <taxon>Bacillota</taxon>
        <taxon>Bacilli</taxon>
        <taxon>Bacillales</taxon>
        <taxon>Alicyclobacillaceae</taxon>
        <taxon>Fodinisporobacter</taxon>
    </lineage>
</organism>
<dbReference type="PROSITE" id="PS50005">
    <property type="entry name" value="TPR"/>
    <property type="match status" value="1"/>
</dbReference>
<evidence type="ECO:0000256" key="1">
    <source>
        <dbReference type="ARBA" id="ARBA00004496"/>
    </source>
</evidence>
<dbReference type="InterPro" id="IPR011990">
    <property type="entry name" value="TPR-like_helical_dom_sf"/>
</dbReference>
<gene>
    <name evidence="8" type="ORF">LSG31_04075</name>
</gene>
<comment type="similarity">
    <text evidence="5">Belongs to the Rap family.</text>
</comment>
<reference evidence="8" key="1">
    <citation type="submission" date="2021-12" db="EMBL/GenBank/DDBJ databases">
        <title>Alicyclobacillaceae gen. nov., sp. nov., isolated from chalcocite enrichment system.</title>
        <authorList>
            <person name="Jiang Z."/>
        </authorList>
    </citation>
    <scope>NUCLEOTIDE SEQUENCE</scope>
    <source>
        <strain evidence="8">MYW30-H2</strain>
    </source>
</reference>
<accession>A0ABY4CMB6</accession>
<feature type="domain" description="HTH cro/C1-type" evidence="7">
    <location>
        <begin position="9"/>
        <end position="62"/>
    </location>
</feature>
<keyword evidence="4 6" id="KW-0802">TPR repeat</keyword>
<evidence type="ECO:0000256" key="4">
    <source>
        <dbReference type="ARBA" id="ARBA00022803"/>
    </source>
</evidence>
<dbReference type="InterPro" id="IPR010982">
    <property type="entry name" value="Lambda_DNA-bd_dom_sf"/>
</dbReference>
<dbReference type="PROSITE" id="PS50943">
    <property type="entry name" value="HTH_CROC1"/>
    <property type="match status" value="1"/>
</dbReference>
<dbReference type="PANTHER" id="PTHR46630:SF1">
    <property type="entry name" value="TETRATRICOPEPTIDE REPEAT PROTEIN 29"/>
    <property type="match status" value="1"/>
</dbReference>
<evidence type="ECO:0000256" key="2">
    <source>
        <dbReference type="ARBA" id="ARBA00022490"/>
    </source>
</evidence>
<dbReference type="RefSeq" id="WP_347438134.1">
    <property type="nucleotide sequence ID" value="NZ_CP089291.1"/>
</dbReference>
<dbReference type="SUPFAM" id="SSF48452">
    <property type="entry name" value="TPR-like"/>
    <property type="match status" value="3"/>
</dbReference>
<proteinExistence type="inferred from homology"/>
<protein>
    <submittedName>
        <fullName evidence="8">Helix-turn-helix transcriptional regulator</fullName>
    </submittedName>
</protein>
<keyword evidence="9" id="KW-1185">Reference proteome</keyword>
<dbReference type="SUPFAM" id="SSF47413">
    <property type="entry name" value="lambda repressor-like DNA-binding domains"/>
    <property type="match status" value="1"/>
</dbReference>
<dbReference type="Pfam" id="PF13424">
    <property type="entry name" value="TPR_12"/>
    <property type="match status" value="1"/>
</dbReference>
<evidence type="ECO:0000256" key="3">
    <source>
        <dbReference type="ARBA" id="ARBA00022737"/>
    </source>
</evidence>
<sequence length="430" mass="49234">MKATVGSKIREVRMRKGITQTELANGLVTPSMISQIEADKANPSYSLLYAISERLETPLEYFLTDVQNQLEKTSAFRIAIAYINCQQDEEAIPFLQRLLEDDPPVIPILDVTYYLAVALLHTGKIHEAHAKFEYVLENALLQKNTERIIQCYIELGNLEFQEHDYPTAIHHWRRGYAQAKERELTDRYQLAQICRLLALAYDKIGDLDACHRYYTEAHQYVSTPETHREVADTYRRLATQAHEEGQFDVAIEYAMNASILSRQADLQKDILTIQIAYGKHIGENNQTEEAIQLLENTAKQAQVYGEEEEAGKAHIAIAEFLFDTHCEELALQYAINALQAVPKRTVMQADTLYLLANIHQKSGELNKALEMYQQAMLIYRDLDHAQGLMKCHSNLGIVYSNLGDFRHASDSLEQMRSALEQMLHERRVIS</sequence>
<dbReference type="Pfam" id="PF13174">
    <property type="entry name" value="TPR_6"/>
    <property type="match status" value="1"/>
</dbReference>
<evidence type="ECO:0000256" key="5">
    <source>
        <dbReference type="ARBA" id="ARBA00038253"/>
    </source>
</evidence>
<dbReference type="PANTHER" id="PTHR46630">
    <property type="entry name" value="TETRATRICOPEPTIDE REPEAT PROTEIN 29"/>
    <property type="match status" value="1"/>
</dbReference>
<dbReference type="InterPro" id="IPR051476">
    <property type="entry name" value="Bac_ResReg_Asp_Phosphatase"/>
</dbReference>
<dbReference type="Gene3D" id="1.25.40.10">
    <property type="entry name" value="Tetratricopeptide repeat domain"/>
    <property type="match status" value="3"/>
</dbReference>